<dbReference type="Gene3D" id="3.40.1350.10">
    <property type="match status" value="1"/>
</dbReference>
<evidence type="ECO:0000256" key="2">
    <source>
        <dbReference type="ARBA" id="ARBA00023239"/>
    </source>
</evidence>
<dbReference type="InterPro" id="IPR006676">
    <property type="entry name" value="tRNA_splic"/>
</dbReference>
<dbReference type="SUPFAM" id="SSF55267">
    <property type="entry name" value="tRNA-intron endonuclease N-terminal domain-like"/>
    <property type="match status" value="1"/>
</dbReference>
<name>A0A7J3ZL69_9CREN</name>
<keyword evidence="2 6" id="KW-0456">Lyase</keyword>
<dbReference type="FunFam" id="3.40.1350.10:FF:000006">
    <property type="entry name" value="tRNA-splicing endonuclease"/>
    <property type="match status" value="1"/>
</dbReference>
<dbReference type="CDD" id="cd22363">
    <property type="entry name" value="tRNA-intron_lyase_C"/>
    <property type="match status" value="1"/>
</dbReference>
<protein>
    <submittedName>
        <fullName evidence="6">tRNA-intron lyase</fullName>
        <ecNumber evidence="6">4.6.1.16</ecNumber>
    </submittedName>
</protein>
<dbReference type="Pfam" id="PF02778">
    <property type="entry name" value="tRNA_int_endo_N"/>
    <property type="match status" value="1"/>
</dbReference>
<feature type="domain" description="tRNA intron endonuclease catalytic" evidence="4">
    <location>
        <begin position="83"/>
        <end position="160"/>
    </location>
</feature>
<dbReference type="InterPro" id="IPR006678">
    <property type="entry name" value="tRNA_intron_Endonuc_N"/>
</dbReference>
<dbReference type="InterPro" id="IPR011856">
    <property type="entry name" value="tRNA_endonuc-like_dom_sf"/>
</dbReference>
<feature type="domain" description="tRNA intron endonuclease N-terminal" evidence="5">
    <location>
        <begin position="2"/>
        <end position="73"/>
    </location>
</feature>
<proteinExistence type="predicted"/>
<dbReference type="Pfam" id="PF01974">
    <property type="entry name" value="tRNA_int_endo"/>
    <property type="match status" value="1"/>
</dbReference>
<keyword evidence="1" id="KW-0819">tRNA processing</keyword>
<evidence type="ECO:0000256" key="3">
    <source>
        <dbReference type="ARBA" id="ARBA00024798"/>
    </source>
</evidence>
<dbReference type="GO" id="GO:0003676">
    <property type="term" value="F:nucleic acid binding"/>
    <property type="evidence" value="ECO:0007669"/>
    <property type="project" value="InterPro"/>
</dbReference>
<gene>
    <name evidence="6" type="primary">endA</name>
    <name evidence="6" type="ORF">ENM78_05250</name>
</gene>
<dbReference type="InterPro" id="IPR036167">
    <property type="entry name" value="tRNA_intron_Endo_cat-like_sf"/>
</dbReference>
<evidence type="ECO:0000256" key="1">
    <source>
        <dbReference type="ARBA" id="ARBA00022694"/>
    </source>
</evidence>
<dbReference type="GO" id="GO:0006388">
    <property type="term" value="P:tRNA splicing, via endonucleolytic cleavage and ligation"/>
    <property type="evidence" value="ECO:0007669"/>
    <property type="project" value="InterPro"/>
</dbReference>
<evidence type="ECO:0000259" key="5">
    <source>
        <dbReference type="Pfam" id="PF02778"/>
    </source>
</evidence>
<dbReference type="AlphaFoldDB" id="A0A7J3ZL69"/>
<organism evidence="6">
    <name type="scientific">Fervidicoccus fontis</name>
    <dbReference type="NCBI Taxonomy" id="683846"/>
    <lineage>
        <taxon>Archaea</taxon>
        <taxon>Thermoproteota</taxon>
        <taxon>Thermoprotei</taxon>
        <taxon>Fervidicoccales</taxon>
        <taxon>Fervidicoccaceae</taxon>
        <taxon>Fervidicoccus</taxon>
    </lineage>
</organism>
<comment type="caution">
    <text evidence="6">The sequence shown here is derived from an EMBL/GenBank/DDBJ whole genome shotgun (WGS) entry which is preliminary data.</text>
</comment>
<accession>A0A7J3ZL69</accession>
<dbReference type="InterPro" id="IPR006677">
    <property type="entry name" value="tRNA_intron_Endonuc_cat-like"/>
</dbReference>
<comment type="function">
    <text evidence="3">Endonuclease that removes tRNA introns. Cleaves pre-tRNA at the 5'- and 3'-splice sites to release the intron. The products are an intron and two tRNA half-molecules bearing 2',3' cyclic phosphate and 5'-OH termini. Recognizes a pseudosymmetric substrate in which 2 bulged loops of 3 bases are separated by a stem of 4 bp.</text>
</comment>
<dbReference type="Gene3D" id="3.40.1170.20">
    <property type="entry name" value="tRNA intron endonuclease, N-terminal domain"/>
    <property type="match status" value="1"/>
</dbReference>
<evidence type="ECO:0000313" key="6">
    <source>
        <dbReference type="EMBL" id="HHQ80835.1"/>
    </source>
</evidence>
<dbReference type="GO" id="GO:0000213">
    <property type="term" value="F:tRNA-intron lyase activity"/>
    <property type="evidence" value="ECO:0007669"/>
    <property type="project" value="UniProtKB-EC"/>
</dbReference>
<dbReference type="InterPro" id="IPR016442">
    <property type="entry name" value="tRNA_splic_arch_short"/>
</dbReference>
<dbReference type="EC" id="4.6.1.16" evidence="6"/>
<dbReference type="PANTHER" id="PTHR21227:SF0">
    <property type="entry name" value="TRNA-SPLICING ENDONUCLEASE SUBUNIT SEN2"/>
    <property type="match status" value="1"/>
</dbReference>
<dbReference type="NCBIfam" id="TIGR00324">
    <property type="entry name" value="endA"/>
    <property type="match status" value="1"/>
</dbReference>
<evidence type="ECO:0000259" key="4">
    <source>
        <dbReference type="Pfam" id="PF01974"/>
    </source>
</evidence>
<dbReference type="GO" id="GO:0005737">
    <property type="term" value="C:cytoplasm"/>
    <property type="evidence" value="ECO:0007669"/>
    <property type="project" value="TreeGrafter"/>
</dbReference>
<dbReference type="EMBL" id="DRZC01000076">
    <property type="protein sequence ID" value="HHQ80835.1"/>
    <property type="molecule type" value="Genomic_DNA"/>
</dbReference>
<dbReference type="PANTHER" id="PTHR21227">
    <property type="entry name" value="TRNA-SPLICING ENDONUCLEASE SUBUNIT SEN2"/>
    <property type="match status" value="1"/>
</dbReference>
<dbReference type="PIRSF" id="PIRSF005285">
    <property type="entry name" value="tRNA_splic_archaea"/>
    <property type="match status" value="1"/>
</dbReference>
<dbReference type="SUPFAM" id="SSF53032">
    <property type="entry name" value="tRNA-intron endonuclease catalytic domain-like"/>
    <property type="match status" value="1"/>
</dbReference>
<dbReference type="InterPro" id="IPR036740">
    <property type="entry name" value="tRNA_intron_Endonuc_N_sf"/>
</dbReference>
<reference evidence="6" key="1">
    <citation type="journal article" date="2020" name="mSystems">
        <title>Genome- and Community-Level Interaction Insights into Carbon Utilization and Element Cycling Functions of Hydrothermarchaeota in Hydrothermal Sediment.</title>
        <authorList>
            <person name="Zhou Z."/>
            <person name="Liu Y."/>
            <person name="Xu W."/>
            <person name="Pan J."/>
            <person name="Luo Z.H."/>
            <person name="Li M."/>
        </authorList>
    </citation>
    <scope>NUCLEOTIDE SEQUENCE [LARGE SCALE GENOMIC DNA]</scope>
    <source>
        <strain evidence="6">SpSt-1116</strain>
    </source>
</reference>
<sequence length="175" mass="20001">MGIRAIVPDASKASELYRNGFFGKPFGIKKPGPLEYREVLELSLVEALYLVEKGKLEVYSEDSKSPLSFEELVKHAEERIPEFKMLYEVYKDLREKGYVVRSGLKFGSDYSLYKEGPGIDHAPFLVHVFKSDAIIDPIEIVRAGRLSHSVRKKFIIAVIYPNNVARYAALEWFKP</sequence>